<feature type="domain" description="VOC" evidence="1">
    <location>
        <begin position="4"/>
        <end position="125"/>
    </location>
</feature>
<evidence type="ECO:0000313" key="2">
    <source>
        <dbReference type="EMBL" id="MDT0408955.1"/>
    </source>
</evidence>
<dbReference type="PROSITE" id="PS51819">
    <property type="entry name" value="VOC"/>
    <property type="match status" value="1"/>
</dbReference>
<evidence type="ECO:0000259" key="1">
    <source>
        <dbReference type="PROSITE" id="PS51819"/>
    </source>
</evidence>
<comment type="caution">
    <text evidence="2">The sequence shown here is derived from an EMBL/GenBank/DDBJ whole genome shotgun (WGS) entry which is preliminary data.</text>
</comment>
<dbReference type="InterPro" id="IPR029068">
    <property type="entry name" value="Glyas_Bleomycin-R_OHBP_Dase"/>
</dbReference>
<evidence type="ECO:0000313" key="3">
    <source>
        <dbReference type="Proteomes" id="UP001183610"/>
    </source>
</evidence>
<sequence length="127" mass="13727">MIATLQTQVLNCPEPHDLAAFYARLLGGEVDRPDPRWALGEDFATLHLPGGAVLSFQRDPRFRAASWPGPAVPLQSHLDLGVADLDAAEHIALAAGARRLTTPPGIKGWRVYADPAGHVFCLVRERG</sequence>
<keyword evidence="3" id="KW-1185">Reference proteome</keyword>
<organism evidence="2 3">
    <name type="scientific">Streptomyces evansiae</name>
    <dbReference type="NCBI Taxonomy" id="3075535"/>
    <lineage>
        <taxon>Bacteria</taxon>
        <taxon>Bacillati</taxon>
        <taxon>Actinomycetota</taxon>
        <taxon>Actinomycetes</taxon>
        <taxon>Kitasatosporales</taxon>
        <taxon>Streptomycetaceae</taxon>
        <taxon>Streptomyces</taxon>
    </lineage>
</organism>
<dbReference type="Gene3D" id="3.10.180.10">
    <property type="entry name" value="2,3-Dihydroxybiphenyl 1,2-Dioxygenase, domain 1"/>
    <property type="match status" value="1"/>
</dbReference>
<reference evidence="3" key="1">
    <citation type="submission" date="2023-07" db="EMBL/GenBank/DDBJ databases">
        <title>30 novel species of actinomycetes from the DSMZ collection.</title>
        <authorList>
            <person name="Nouioui I."/>
        </authorList>
    </citation>
    <scope>NUCLEOTIDE SEQUENCE [LARGE SCALE GENOMIC DNA]</scope>
    <source>
        <strain evidence="3">DSM 41979</strain>
    </source>
</reference>
<dbReference type="PANTHER" id="PTHR35908">
    <property type="entry name" value="HYPOTHETICAL FUSION PROTEIN"/>
    <property type="match status" value="1"/>
</dbReference>
<dbReference type="Pfam" id="PF18029">
    <property type="entry name" value="Glyoxalase_6"/>
    <property type="match status" value="1"/>
</dbReference>
<dbReference type="CDD" id="cd06587">
    <property type="entry name" value="VOC"/>
    <property type="match status" value="1"/>
</dbReference>
<proteinExistence type="predicted"/>
<protein>
    <submittedName>
        <fullName evidence="2">VOC family protein</fullName>
    </submittedName>
</protein>
<gene>
    <name evidence="2" type="ORF">RM698_07775</name>
</gene>
<dbReference type="InterPro" id="IPR037523">
    <property type="entry name" value="VOC_core"/>
</dbReference>
<dbReference type="Proteomes" id="UP001183610">
    <property type="component" value="Unassembled WGS sequence"/>
</dbReference>
<name>A0ABU2QX72_9ACTN</name>
<dbReference type="RefSeq" id="WP_010270103.1">
    <property type="nucleotide sequence ID" value="NZ_JAVRET010000012.1"/>
</dbReference>
<dbReference type="InterPro" id="IPR041581">
    <property type="entry name" value="Glyoxalase_6"/>
</dbReference>
<accession>A0ABU2QX72</accession>
<dbReference type="SUPFAM" id="SSF54593">
    <property type="entry name" value="Glyoxalase/Bleomycin resistance protein/Dihydroxybiphenyl dioxygenase"/>
    <property type="match status" value="1"/>
</dbReference>
<dbReference type="EMBL" id="JAVRET010000012">
    <property type="protein sequence ID" value="MDT0408955.1"/>
    <property type="molecule type" value="Genomic_DNA"/>
</dbReference>
<dbReference type="PANTHER" id="PTHR35908:SF1">
    <property type="entry name" value="CONSERVED PROTEIN"/>
    <property type="match status" value="1"/>
</dbReference>